<protein>
    <recommendedName>
        <fullName evidence="1">DUF1266 domain-containing protein</fullName>
    </recommendedName>
</protein>
<keyword evidence="3" id="KW-1185">Reference proteome</keyword>
<dbReference type="InterPro" id="IPR009677">
    <property type="entry name" value="DUF1266"/>
</dbReference>
<evidence type="ECO:0000313" key="3">
    <source>
        <dbReference type="Proteomes" id="UP001271789"/>
    </source>
</evidence>
<dbReference type="EMBL" id="JAWDKD010000021">
    <property type="protein sequence ID" value="MDV0447719.1"/>
    <property type="molecule type" value="Genomic_DNA"/>
</dbReference>
<gene>
    <name evidence="2" type="ORF">MsAg5_16310</name>
</gene>
<dbReference type="AlphaFoldDB" id="A0AAE4MK83"/>
<name>A0AAE4MK83_9EURY</name>
<dbReference type="Proteomes" id="UP001271789">
    <property type="component" value="Unassembled WGS sequence"/>
</dbReference>
<dbReference type="RefSeq" id="WP_338100157.1">
    <property type="nucleotide sequence ID" value="NZ_JAWDKD010000021.1"/>
</dbReference>
<feature type="domain" description="DUF1266" evidence="1">
    <location>
        <begin position="257"/>
        <end position="436"/>
    </location>
</feature>
<proteinExistence type="predicted"/>
<organism evidence="2 3">
    <name type="scientific">Methanolapillus africanus</name>
    <dbReference type="NCBI Taxonomy" id="3028297"/>
    <lineage>
        <taxon>Archaea</taxon>
        <taxon>Methanobacteriati</taxon>
        <taxon>Methanobacteriota</taxon>
        <taxon>Stenosarchaea group</taxon>
        <taxon>Methanomicrobia</taxon>
        <taxon>Methanosarcinales</taxon>
        <taxon>Methanosarcinaceae</taxon>
        <taxon>Methanolapillus</taxon>
    </lineage>
</organism>
<reference evidence="2" key="1">
    <citation type="submission" date="2023-06" db="EMBL/GenBank/DDBJ databases">
        <title>Genome sequence of Methanosarcinaceae archaeon Ag5.</title>
        <authorList>
            <person name="Protasov E."/>
            <person name="Platt K."/>
            <person name="Poehlein A."/>
            <person name="Daniel R."/>
            <person name="Brune A."/>
        </authorList>
    </citation>
    <scope>NUCLEOTIDE SEQUENCE</scope>
    <source>
        <strain evidence="2">Ag5</strain>
    </source>
</reference>
<evidence type="ECO:0000259" key="1">
    <source>
        <dbReference type="Pfam" id="PF06889"/>
    </source>
</evidence>
<sequence>MIDISETSQKLKDVFERMFQKLETDHTDILVHEIEIFTCYEDGFINALIKNGGYISQKYCQEPRPDSDLPDEFFKEYFEEDADSETVFLASELFPSWIVDVAAAPSLSKEEFFELIQPLIVAALKSANAGRDLPMLLKPFTFVLKIFGYPESVLFFRNADGKEMWAGENQNLDRFEDNNVSGKDMIPPVQQIELRMTYWDRLPDKNPKNELLFCDDFSLRETQYWALTAAAHTAIRNGHCLDSLFLNMSPEEAQTRLSDVWQVDSRLELVQILDYFWYEGQHLNYDIVLESLLSVPWYEWKAEIERFTQENEDGDITYTLIPLLETMETAFSLLKREKVITSDFVTSVLAWDFGRFIYVCRLGFAAGYISEEEAWDAIMPAADALQQEFESWEELSISYLTGCLLWNGSFQERTAAINNHNLLIQNPQSPFNSLPWNLELEENGVNLQ</sequence>
<comment type="caution">
    <text evidence="2">The sequence shown here is derived from an EMBL/GenBank/DDBJ whole genome shotgun (WGS) entry which is preliminary data.</text>
</comment>
<dbReference type="Pfam" id="PF06889">
    <property type="entry name" value="DUF1266"/>
    <property type="match status" value="1"/>
</dbReference>
<accession>A0AAE4MK83</accession>
<evidence type="ECO:0000313" key="2">
    <source>
        <dbReference type="EMBL" id="MDV0447719.1"/>
    </source>
</evidence>